<protein>
    <submittedName>
        <fullName evidence="1">Uncharacterized protein</fullName>
    </submittedName>
</protein>
<dbReference type="EMBL" id="CP022387">
    <property type="protein sequence ID" value="ATA89265.1"/>
    <property type="molecule type" value="Genomic_DNA"/>
</dbReference>
<gene>
    <name evidence="1" type="ORF">CGC58_05720</name>
</gene>
<evidence type="ECO:0000313" key="2">
    <source>
        <dbReference type="Proteomes" id="UP000217348"/>
    </source>
</evidence>
<dbReference type="Proteomes" id="UP000217348">
    <property type="component" value="Chromosome"/>
</dbReference>
<reference evidence="2" key="1">
    <citation type="submission" date="2017-06" db="EMBL/GenBank/DDBJ databases">
        <title>Capnocytophaga spp. assemblies.</title>
        <authorList>
            <person name="Gulvik C.A."/>
        </authorList>
    </citation>
    <scope>NUCLEOTIDE SEQUENCE [LARGE SCALE GENOMIC DNA]</scope>
    <source>
        <strain evidence="2">H2177</strain>
    </source>
</reference>
<organism evidence="1 2">
    <name type="scientific">Capnocytophaga stomatis</name>
    <dbReference type="NCBI Taxonomy" id="1848904"/>
    <lineage>
        <taxon>Bacteria</taxon>
        <taxon>Pseudomonadati</taxon>
        <taxon>Bacteroidota</taxon>
        <taxon>Flavobacteriia</taxon>
        <taxon>Flavobacteriales</taxon>
        <taxon>Flavobacteriaceae</taxon>
        <taxon>Capnocytophaga</taxon>
    </lineage>
</organism>
<sequence length="300" mass="35875">MKQKLLIITFLCSFLGFSQSEKRFVLLSDIFPTNSKRYTLNTEKMYGIKAQIELYNLDHYQGLFLFSVLPDLETGENWEEISYVLIENVLFTAEEFQKTILNSNELKIFNKYRLVKKVGNKFFVAKNVLIEKFRVLDIETSLKISGSNIINLKDKIMTYQDVKKAYLSQISDNFPMEGYADKYSWIKKEFRAIYLSEIEQKNNEKVYRFWTFDDWNKDFEKQYKRYDEGIKSTESYNYHRGIDRFAYIEGKGIVGGSYDFYFDRKPDGFKRAVRHDIMWAKEPFEPDNETKTSKKMNYQR</sequence>
<name>A0A250FXS5_9FLAO</name>
<accession>A0A250FXS5</accession>
<dbReference type="AlphaFoldDB" id="A0A250FXS5"/>
<proteinExistence type="predicted"/>
<evidence type="ECO:0000313" key="1">
    <source>
        <dbReference type="EMBL" id="ATA89265.1"/>
    </source>
</evidence>
<dbReference type="KEGG" id="csto:CGC58_05720"/>